<gene>
    <name evidence="1" type="ORF">F2Y10_02065</name>
</gene>
<accession>A0A5B3H6P7</accession>
<name>A0A5B3H6P7_9BACT</name>
<comment type="caution">
    <text evidence="1">The sequence shown here is derived from an EMBL/GenBank/DDBJ whole genome shotgun (WGS) entry which is preliminary data.</text>
</comment>
<dbReference type="Proteomes" id="UP000322940">
    <property type="component" value="Unassembled WGS sequence"/>
</dbReference>
<organism evidence="1 2">
    <name type="scientific">Alistipes onderdonkii</name>
    <dbReference type="NCBI Taxonomy" id="328813"/>
    <lineage>
        <taxon>Bacteria</taxon>
        <taxon>Pseudomonadati</taxon>
        <taxon>Bacteroidota</taxon>
        <taxon>Bacteroidia</taxon>
        <taxon>Bacteroidales</taxon>
        <taxon>Rikenellaceae</taxon>
        <taxon>Alistipes</taxon>
    </lineage>
</organism>
<proteinExistence type="predicted"/>
<dbReference type="RefSeq" id="WP_130064507.1">
    <property type="nucleotide sequence ID" value="NZ_JADMQE010000005.1"/>
</dbReference>
<reference evidence="1 2" key="1">
    <citation type="journal article" date="2019" name="Nat. Med.">
        <title>A library of human gut bacterial isolates paired with longitudinal multiomics data enables mechanistic microbiome research.</title>
        <authorList>
            <person name="Poyet M."/>
            <person name="Groussin M."/>
            <person name="Gibbons S.M."/>
            <person name="Avila-Pacheco J."/>
            <person name="Jiang X."/>
            <person name="Kearney S.M."/>
            <person name="Perrotta A.R."/>
            <person name="Berdy B."/>
            <person name="Zhao S."/>
            <person name="Lieberman T.D."/>
            <person name="Swanson P.K."/>
            <person name="Smith M."/>
            <person name="Roesemann S."/>
            <person name="Alexander J.E."/>
            <person name="Rich S.A."/>
            <person name="Livny J."/>
            <person name="Vlamakis H."/>
            <person name="Clish C."/>
            <person name="Bullock K."/>
            <person name="Deik A."/>
            <person name="Scott J."/>
            <person name="Pierce K.A."/>
            <person name="Xavier R.J."/>
            <person name="Alm E.J."/>
        </authorList>
    </citation>
    <scope>NUCLEOTIDE SEQUENCE [LARGE SCALE GENOMIC DNA]</scope>
    <source>
        <strain evidence="1 2">BIOML-A266</strain>
    </source>
</reference>
<sequence length="212" mass="22412">MAIDFKKTQLSGHTPEIWRGECKILPGGFKPVQNFPVGTVLHRGTPIYVDFEAMSAAVCKTAKVLKGGTTTAPRVAKGHYFVAGDVVMKLGVTDKSPIIKSIDTANAGYDVITFASAIAGLAEGDILVEATEYAETGGGSGSDPIPAAPRYTPNMVVGAAKEFTGKGLPTIDAAYEAVVLYPSLNFPLLEDWLINPGKVCLKANPNILFIKQ</sequence>
<evidence type="ECO:0000313" key="2">
    <source>
        <dbReference type="Proteomes" id="UP000322940"/>
    </source>
</evidence>
<dbReference type="EMBL" id="VVXH01000001">
    <property type="protein sequence ID" value="KAA2381292.1"/>
    <property type="molecule type" value="Genomic_DNA"/>
</dbReference>
<protein>
    <submittedName>
        <fullName evidence="1">Uncharacterized protein</fullName>
    </submittedName>
</protein>
<dbReference type="AlphaFoldDB" id="A0A5B3H6P7"/>
<evidence type="ECO:0000313" key="1">
    <source>
        <dbReference type="EMBL" id="KAA2381292.1"/>
    </source>
</evidence>